<feature type="region of interest" description="Disordered" evidence="1">
    <location>
        <begin position="1"/>
        <end position="166"/>
    </location>
</feature>
<comment type="caution">
    <text evidence="2">The sequence shown here is derived from an EMBL/GenBank/DDBJ whole genome shotgun (WGS) entry which is preliminary data.</text>
</comment>
<proteinExistence type="predicted"/>
<feature type="compositionally biased region" description="Basic and acidic residues" evidence="1">
    <location>
        <begin position="60"/>
        <end position="70"/>
    </location>
</feature>
<gene>
    <name evidence="2" type="ORF">IL38_11325</name>
</gene>
<sequence>MNAVERTPTYAKSSGPATRVTLRCPEATSRSSTSVITRWSSVHTQGAPSPLDRIGQQHGGHPELVDEPEPRIAVAQAHQRHTVHSALGDPAAVDREQREPSHGEPRGERFRRQPEAFPTTARTAQSRAEPASAPRPEDTESSSPRSTASAMAALPASPGCSPSPPS</sequence>
<evidence type="ECO:0000313" key="3">
    <source>
        <dbReference type="Proteomes" id="UP000029737"/>
    </source>
</evidence>
<name>A0ABR4X526_9ACTN</name>
<organism evidence="2 3">
    <name type="scientific">Actinopolyspora erythraea</name>
    <dbReference type="NCBI Taxonomy" id="414996"/>
    <lineage>
        <taxon>Bacteria</taxon>
        <taxon>Bacillati</taxon>
        <taxon>Actinomycetota</taxon>
        <taxon>Actinomycetes</taxon>
        <taxon>Actinopolysporales</taxon>
        <taxon>Actinopolysporaceae</taxon>
        <taxon>Actinopolyspora</taxon>
    </lineage>
</organism>
<accession>A0ABR4X526</accession>
<dbReference type="Proteomes" id="UP000029737">
    <property type="component" value="Unassembled WGS sequence"/>
</dbReference>
<feature type="compositionally biased region" description="Basic and acidic residues" evidence="1">
    <location>
        <begin position="92"/>
        <end position="114"/>
    </location>
</feature>
<feature type="compositionally biased region" description="Polar residues" evidence="1">
    <location>
        <begin position="28"/>
        <end position="47"/>
    </location>
</feature>
<keyword evidence="3" id="KW-1185">Reference proteome</keyword>
<evidence type="ECO:0000256" key="1">
    <source>
        <dbReference type="SAM" id="MobiDB-lite"/>
    </source>
</evidence>
<protein>
    <submittedName>
        <fullName evidence="2">Uncharacterized protein</fullName>
    </submittedName>
</protein>
<dbReference type="EMBL" id="JPMV01000018">
    <property type="protein sequence ID" value="KGI81515.1"/>
    <property type="molecule type" value="Genomic_DNA"/>
</dbReference>
<evidence type="ECO:0000313" key="2">
    <source>
        <dbReference type="EMBL" id="KGI81515.1"/>
    </source>
</evidence>
<reference evidence="2 3" key="1">
    <citation type="journal article" date="2014" name="PLoS ONE">
        <title>Identification and Characterization of a New Erythromycin Biosynthetic Gene Cluster in Actinopolyspora erythraea YIM90600, a Novel Erythronolide-Producing Halophilic Actinomycete Isolated from Salt Field.</title>
        <authorList>
            <person name="Chen D."/>
            <person name="Feng J."/>
            <person name="Huang L."/>
            <person name="Zhang Q."/>
            <person name="Wu J."/>
            <person name="Zhu X."/>
            <person name="Duan Y."/>
            <person name="Xu Z."/>
        </authorList>
    </citation>
    <scope>NUCLEOTIDE SEQUENCE [LARGE SCALE GENOMIC DNA]</scope>
    <source>
        <strain evidence="2 3">YIM90600</strain>
    </source>
</reference>